<dbReference type="Proteomes" id="UP000410492">
    <property type="component" value="Unassembled WGS sequence"/>
</dbReference>
<dbReference type="OrthoDB" id="567237at2759"/>
<comment type="cofactor">
    <cofactor evidence="1">
        <name>a divalent metal cation</name>
        <dbReference type="ChEBI" id="CHEBI:60240"/>
    </cofactor>
</comment>
<dbReference type="GO" id="GO:0006457">
    <property type="term" value="P:protein folding"/>
    <property type="evidence" value="ECO:0007669"/>
    <property type="project" value="TreeGrafter"/>
</dbReference>
<dbReference type="Gene3D" id="3.30.530.20">
    <property type="match status" value="1"/>
</dbReference>
<dbReference type="GO" id="GO:0046872">
    <property type="term" value="F:metal ion binding"/>
    <property type="evidence" value="ECO:0007669"/>
    <property type="project" value="UniProtKB-KW"/>
</dbReference>
<evidence type="ECO:0000256" key="2">
    <source>
        <dbReference type="ARBA" id="ARBA00006817"/>
    </source>
</evidence>
<dbReference type="GO" id="GO:0001671">
    <property type="term" value="F:ATPase activator activity"/>
    <property type="evidence" value="ECO:0007669"/>
    <property type="project" value="InterPro"/>
</dbReference>
<dbReference type="InterPro" id="IPR023393">
    <property type="entry name" value="START-like_dom_sf"/>
</dbReference>
<evidence type="ECO:0000313" key="5">
    <source>
        <dbReference type="EMBL" id="VEN57541.1"/>
    </source>
</evidence>
<dbReference type="Pfam" id="PF13359">
    <property type="entry name" value="DDE_Tnp_4"/>
    <property type="match status" value="1"/>
</dbReference>
<evidence type="ECO:0000256" key="3">
    <source>
        <dbReference type="ARBA" id="ARBA00022723"/>
    </source>
</evidence>
<protein>
    <recommendedName>
        <fullName evidence="4">Activator of Hsp90 ATPase AHSA1-like N-terminal domain-containing protein</fullName>
    </recommendedName>
</protein>
<dbReference type="PANTHER" id="PTHR13009">
    <property type="entry name" value="HEAT SHOCK PROTEIN 90 HSP90 CO-CHAPERONE AHA-1"/>
    <property type="match status" value="1"/>
</dbReference>
<keyword evidence="6" id="KW-1185">Reference proteome</keyword>
<dbReference type="InterPro" id="IPR036338">
    <property type="entry name" value="Aha1"/>
</dbReference>
<dbReference type="SUPFAM" id="SSF55961">
    <property type="entry name" value="Bet v1-like"/>
    <property type="match status" value="1"/>
</dbReference>
<dbReference type="PANTHER" id="PTHR13009:SF22">
    <property type="entry name" value="LD43819P"/>
    <property type="match status" value="1"/>
</dbReference>
<evidence type="ECO:0000313" key="6">
    <source>
        <dbReference type="Proteomes" id="UP000410492"/>
    </source>
</evidence>
<dbReference type="Gene3D" id="3.15.10.20">
    <property type="entry name" value="Activator of Hsp90 ATPase Aha1, N-terminal domain"/>
    <property type="match status" value="1"/>
</dbReference>
<dbReference type="AlphaFoldDB" id="A0A653DDC7"/>
<dbReference type="GO" id="GO:0005829">
    <property type="term" value="C:cytosol"/>
    <property type="evidence" value="ECO:0007669"/>
    <property type="project" value="TreeGrafter"/>
</dbReference>
<organism evidence="5 6">
    <name type="scientific">Callosobruchus maculatus</name>
    <name type="common">Southern cowpea weevil</name>
    <name type="synonym">Pulse bruchid</name>
    <dbReference type="NCBI Taxonomy" id="64391"/>
    <lineage>
        <taxon>Eukaryota</taxon>
        <taxon>Metazoa</taxon>
        <taxon>Ecdysozoa</taxon>
        <taxon>Arthropoda</taxon>
        <taxon>Hexapoda</taxon>
        <taxon>Insecta</taxon>
        <taxon>Pterygota</taxon>
        <taxon>Neoptera</taxon>
        <taxon>Endopterygota</taxon>
        <taxon>Coleoptera</taxon>
        <taxon>Polyphaga</taxon>
        <taxon>Cucujiformia</taxon>
        <taxon>Chrysomeloidea</taxon>
        <taxon>Chrysomelidae</taxon>
        <taxon>Bruchinae</taxon>
        <taxon>Bruchini</taxon>
        <taxon>Callosobruchus</taxon>
    </lineage>
</organism>
<dbReference type="InterPro" id="IPR013538">
    <property type="entry name" value="ASHA1/2-like_C"/>
</dbReference>
<keyword evidence="3" id="KW-0479">Metal-binding</keyword>
<proteinExistence type="inferred from homology"/>
<name>A0A653DDC7_CALMS</name>
<reference evidence="5 6" key="1">
    <citation type="submission" date="2019-01" db="EMBL/GenBank/DDBJ databases">
        <authorList>
            <person name="Sayadi A."/>
        </authorList>
    </citation>
    <scope>NUCLEOTIDE SEQUENCE [LARGE SCALE GENOMIC DNA]</scope>
</reference>
<dbReference type="InterPro" id="IPR027806">
    <property type="entry name" value="HARBI1_dom"/>
</dbReference>
<comment type="similarity">
    <text evidence="2">Belongs to the AHA1 family.</text>
</comment>
<dbReference type="SUPFAM" id="SSF103111">
    <property type="entry name" value="Activator of Hsp90 ATPase, Aha1"/>
    <property type="match status" value="1"/>
</dbReference>
<dbReference type="GO" id="GO:0051087">
    <property type="term" value="F:protein-folding chaperone binding"/>
    <property type="evidence" value="ECO:0007669"/>
    <property type="project" value="InterPro"/>
</dbReference>
<dbReference type="Pfam" id="PF09229">
    <property type="entry name" value="Aha1_N"/>
    <property type="match status" value="1"/>
</dbReference>
<dbReference type="CDD" id="cd08892">
    <property type="entry name" value="SRPBCC_Aha1"/>
    <property type="match status" value="1"/>
</dbReference>
<gene>
    <name evidence="5" type="ORF">CALMAC_LOCUS16143</name>
</gene>
<dbReference type="Pfam" id="PF08327">
    <property type="entry name" value="AHSA1"/>
    <property type="match status" value="1"/>
</dbReference>
<dbReference type="InterPro" id="IPR015310">
    <property type="entry name" value="AHSA1-like_N"/>
</dbReference>
<dbReference type="EMBL" id="CAACVG010011183">
    <property type="protein sequence ID" value="VEN57541.1"/>
    <property type="molecule type" value="Genomic_DNA"/>
</dbReference>
<sequence length="733" mass="83850">MLRDSAAAILENLCASDLRDYDKITSALKLRFGDAHLTELLHGQLHNRTQQAKEDLTTFAYEVQSLEYVASREAMKHAVFERTFSYEKRYKPAKGDICSRSLALTLRFLASGDSFTSLQYLFKISKQSISVIVGETSRALTTTLLGHIKIPSNAEQWLRVSKQFFEHWQFPHCLGSMDGKHVVITSPFNSGSEYYNYKSNFSIVLFAVVDADYNFIFVDIGCQGRISDGGVFKHSSIYKKIMDNTLGLPEDQLLHTINKNMPFVFLADEAFALTNRIMKPYSGMHEKGTCQRKFNYRLSRARRVVENAFGILSAVFRVLRKPILLEPEKARYIVMTTVCLHNFLRRNKQSRNIYTPSGTFDEEDGDEFSKITTLSLCSPKGRGIVLAPSTCDFAHTDRWQSGEKEIQEERPDATNVNNWHWTEKNASPWSQDRIRELFKDIAVKTNAADLKITEVENIEGEASANNRKGKLIFFYEWDLVLKWKGSIKESDRQYTGKIKIPNLSEENEVSELDIQVSVETDDEVGSRLKQIMMKDGKELVRSQLSKYIAGLKEEFSKGMILPKKGEVKPDSVKILASGFNRKLNMEPVVNSGKEIGQKIETCTIKQTQKFQCTAQEFYDALTRLELVTAFTRGDVQLDLSKGGKFSLFGGNIIGIFDELVPAKRIVQQWRYKQWPEGHYSIVTININQKDDHTEVVLEQIGVPKSEMDITKENWQRYYWDAMKQTFGFGAFFT</sequence>
<evidence type="ECO:0000259" key="4">
    <source>
        <dbReference type="SMART" id="SM01000"/>
    </source>
</evidence>
<accession>A0A653DDC7</accession>
<dbReference type="SMART" id="SM01000">
    <property type="entry name" value="Aha1_N"/>
    <property type="match status" value="1"/>
</dbReference>
<feature type="domain" description="Activator of Hsp90 ATPase AHSA1-like N-terminal" evidence="4">
    <location>
        <begin position="423"/>
        <end position="557"/>
    </location>
</feature>
<evidence type="ECO:0000256" key="1">
    <source>
        <dbReference type="ARBA" id="ARBA00001968"/>
    </source>
</evidence>